<dbReference type="AlphaFoldDB" id="A0A3A8PV81"/>
<name>A0A3A8PV81_9BACT</name>
<evidence type="ECO:0000313" key="1">
    <source>
        <dbReference type="EMBL" id="RKH58930.1"/>
    </source>
</evidence>
<dbReference type="Gene3D" id="3.30.2310.20">
    <property type="entry name" value="RelE-like"/>
    <property type="match status" value="1"/>
</dbReference>
<reference evidence="2" key="1">
    <citation type="submission" date="2018-09" db="EMBL/GenBank/DDBJ databases">
        <authorList>
            <person name="Livingstone P.G."/>
            <person name="Whitworth D.E."/>
        </authorList>
    </citation>
    <scope>NUCLEOTIDE SEQUENCE [LARGE SCALE GENOMIC DNA]</scope>
    <source>
        <strain evidence="2">CA051B</strain>
    </source>
</reference>
<comment type="caution">
    <text evidence="1">The sequence shown here is derived from an EMBL/GenBank/DDBJ whole genome shotgun (WGS) entry which is preliminary data.</text>
</comment>
<accession>A0A3A8PV81</accession>
<dbReference type="Proteomes" id="UP000272888">
    <property type="component" value="Unassembled WGS sequence"/>
</dbReference>
<proteinExistence type="predicted"/>
<protein>
    <recommendedName>
        <fullName evidence="3">Type II toxin-antitoxin system RelE/ParE family toxin</fullName>
    </recommendedName>
</protein>
<evidence type="ECO:0000313" key="2">
    <source>
        <dbReference type="Proteomes" id="UP000272888"/>
    </source>
</evidence>
<dbReference type="RefSeq" id="WP_120644223.1">
    <property type="nucleotide sequence ID" value="NZ_RAWB01000145.1"/>
</dbReference>
<sequence>MPIRLHPDASWELIEAGVWYENRRSGLGDVFGSVIAQAVVLIEEHPDRWPIWPGLRHTPPIRRFLLQDHPFAIPYIIRDESVVVLAIAHLRRRPDYWLPRARSSR</sequence>
<dbReference type="InterPro" id="IPR035093">
    <property type="entry name" value="RelE/ParE_toxin_dom_sf"/>
</dbReference>
<keyword evidence="2" id="KW-1185">Reference proteome</keyword>
<dbReference type="EMBL" id="RAWB01000145">
    <property type="protein sequence ID" value="RKH58930.1"/>
    <property type="molecule type" value="Genomic_DNA"/>
</dbReference>
<gene>
    <name evidence="1" type="ORF">D7V93_15895</name>
</gene>
<organism evidence="1 2">
    <name type="scientific">Corallococcus llansteffanensis</name>
    <dbReference type="NCBI Taxonomy" id="2316731"/>
    <lineage>
        <taxon>Bacteria</taxon>
        <taxon>Pseudomonadati</taxon>
        <taxon>Myxococcota</taxon>
        <taxon>Myxococcia</taxon>
        <taxon>Myxococcales</taxon>
        <taxon>Cystobacterineae</taxon>
        <taxon>Myxococcaceae</taxon>
        <taxon>Corallococcus</taxon>
    </lineage>
</organism>
<evidence type="ECO:0008006" key="3">
    <source>
        <dbReference type="Google" id="ProtNLM"/>
    </source>
</evidence>